<dbReference type="EC" id="4.1.2.13" evidence="4"/>
<dbReference type="InterPro" id="IPR000771">
    <property type="entry name" value="FBA_II"/>
</dbReference>
<keyword evidence="4" id="KW-0456">Lyase</keyword>
<dbReference type="GO" id="GO:0004332">
    <property type="term" value="F:fructose-bisphosphate aldolase activity"/>
    <property type="evidence" value="ECO:0007669"/>
    <property type="project" value="UniProtKB-EC"/>
</dbReference>
<dbReference type="AlphaFoldDB" id="A0A7W9LAC6"/>
<feature type="binding site" evidence="3">
    <location>
        <position position="132"/>
    </location>
    <ligand>
        <name>Zn(2+)</name>
        <dbReference type="ChEBI" id="CHEBI:29105"/>
        <label>2</label>
    </ligand>
</feature>
<keyword evidence="3" id="KW-0862">Zinc</keyword>
<accession>A0A7W9LAC6</accession>
<dbReference type="Pfam" id="PF01116">
    <property type="entry name" value="F_bP_aldolase"/>
    <property type="match status" value="1"/>
</dbReference>
<dbReference type="PANTHER" id="PTHR30304">
    <property type="entry name" value="D-TAGATOSE-1,6-BISPHOSPHATE ALDOLASE"/>
    <property type="match status" value="1"/>
</dbReference>
<dbReference type="NCBIfam" id="TIGR00167">
    <property type="entry name" value="cbbA"/>
    <property type="match status" value="1"/>
</dbReference>
<feature type="binding site" evidence="3">
    <location>
        <position position="81"/>
    </location>
    <ligand>
        <name>Zn(2+)</name>
        <dbReference type="ChEBI" id="CHEBI:29105"/>
        <label>1</label>
        <note>catalytic</note>
    </ligand>
</feature>
<organism evidence="4 5">
    <name type="scientific">Nonomuraea jabiensis</name>
    <dbReference type="NCBI Taxonomy" id="882448"/>
    <lineage>
        <taxon>Bacteria</taxon>
        <taxon>Bacillati</taxon>
        <taxon>Actinomycetota</taxon>
        <taxon>Actinomycetes</taxon>
        <taxon>Streptosporangiales</taxon>
        <taxon>Streptosporangiaceae</taxon>
        <taxon>Nonomuraea</taxon>
    </lineage>
</organism>
<dbReference type="RefSeq" id="WP_185070013.1">
    <property type="nucleotide sequence ID" value="NZ_JACHMB010000001.1"/>
</dbReference>
<dbReference type="EMBL" id="JACHMB010000001">
    <property type="protein sequence ID" value="MBB5776504.1"/>
    <property type="molecule type" value="Genomic_DNA"/>
</dbReference>
<feature type="binding site" evidence="3">
    <location>
        <position position="208"/>
    </location>
    <ligand>
        <name>Zn(2+)</name>
        <dbReference type="ChEBI" id="CHEBI:29105"/>
        <label>1</label>
        <note>catalytic</note>
    </ligand>
</feature>
<feature type="binding site" evidence="2">
    <location>
        <begin position="209"/>
        <end position="211"/>
    </location>
    <ligand>
        <name>dihydroxyacetone phosphate</name>
        <dbReference type="ChEBI" id="CHEBI:57642"/>
    </ligand>
</feature>
<dbReference type="PIRSF" id="PIRSF001359">
    <property type="entry name" value="F_bP_aldolase_II"/>
    <property type="match status" value="1"/>
</dbReference>
<dbReference type="Gene3D" id="3.20.20.70">
    <property type="entry name" value="Aldolase class I"/>
    <property type="match status" value="1"/>
</dbReference>
<evidence type="ECO:0000256" key="3">
    <source>
        <dbReference type="PIRSR" id="PIRSR001359-3"/>
    </source>
</evidence>
<dbReference type="GO" id="GO:0005975">
    <property type="term" value="P:carbohydrate metabolic process"/>
    <property type="evidence" value="ECO:0007669"/>
    <property type="project" value="InterPro"/>
</dbReference>
<feature type="binding site" evidence="3">
    <location>
        <position position="178"/>
    </location>
    <ligand>
        <name>Zn(2+)</name>
        <dbReference type="ChEBI" id="CHEBI:29105"/>
        <label>1</label>
        <note>catalytic</note>
    </ligand>
</feature>
<comment type="caution">
    <text evidence="4">The sequence shown here is derived from an EMBL/GenBank/DDBJ whole genome shotgun (WGS) entry which is preliminary data.</text>
</comment>
<feature type="binding site" evidence="3">
    <location>
        <position position="102"/>
    </location>
    <ligand>
        <name>Zn(2+)</name>
        <dbReference type="ChEBI" id="CHEBI:29105"/>
        <label>2</label>
    </ligand>
</feature>
<gene>
    <name evidence="4" type="ORF">HD596_003260</name>
</gene>
<dbReference type="Proteomes" id="UP000579153">
    <property type="component" value="Unassembled WGS sequence"/>
</dbReference>
<dbReference type="CDD" id="cd00947">
    <property type="entry name" value="TBP_aldolase_IIB"/>
    <property type="match status" value="1"/>
</dbReference>
<feature type="binding site" evidence="2">
    <location>
        <begin position="230"/>
        <end position="233"/>
    </location>
    <ligand>
        <name>dihydroxyacetone phosphate</name>
        <dbReference type="ChEBI" id="CHEBI:57642"/>
    </ligand>
</feature>
<keyword evidence="5" id="KW-1185">Reference proteome</keyword>
<evidence type="ECO:0000313" key="5">
    <source>
        <dbReference type="Proteomes" id="UP000579153"/>
    </source>
</evidence>
<comment type="cofactor">
    <cofactor evidence="3">
        <name>Zn(2+)</name>
        <dbReference type="ChEBI" id="CHEBI:29105"/>
    </cofactor>
    <text evidence="3">Binds 2 Zn(2+) ions per subunit. One is catalytic and the other provides a structural contribution.</text>
</comment>
<dbReference type="GO" id="GO:0008270">
    <property type="term" value="F:zinc ion binding"/>
    <property type="evidence" value="ECO:0007669"/>
    <property type="project" value="InterPro"/>
</dbReference>
<name>A0A7W9LAC6_9ACTN</name>
<evidence type="ECO:0000313" key="4">
    <source>
        <dbReference type="EMBL" id="MBB5776504.1"/>
    </source>
</evidence>
<keyword evidence="3" id="KW-0479">Metal-binding</keyword>
<sequence>MLTTGKAILDVANEHSFAVPAFNISDWAMFKGIVEISEETNAPLIVGIHPDEVRHIGREMITGIVERSHNSSVPIAIHWDHGATYEQILQAIQYGFTSVMIDGSLKPFEENIAITKKVTDSAHVLGVSVEGELGTIGGNDSYAEAGAAEIIYTDPDDAVTFVEQTGVDSLAVAIGTFHGLYPAHLKPELKLDLLKEIKSRVQIPLVLHGGSGNPDDEIREAARIGINKINISTDIKVAYHDKMREVLGNDRKVREPNAIQPACLEAMKVVAAQKIELFGAAGKGSLY</sequence>
<feature type="binding site" evidence="2">
    <location>
        <position position="179"/>
    </location>
    <ligand>
        <name>dihydroxyacetone phosphate</name>
        <dbReference type="ChEBI" id="CHEBI:57642"/>
    </ligand>
</feature>
<feature type="active site" description="Proton donor" evidence="1">
    <location>
        <position position="80"/>
    </location>
</feature>
<dbReference type="InterPro" id="IPR013785">
    <property type="entry name" value="Aldolase_TIM"/>
</dbReference>
<evidence type="ECO:0000256" key="2">
    <source>
        <dbReference type="PIRSR" id="PIRSR001359-2"/>
    </source>
</evidence>
<dbReference type="SUPFAM" id="SSF51569">
    <property type="entry name" value="Aldolase"/>
    <property type="match status" value="1"/>
</dbReference>
<dbReference type="PANTHER" id="PTHR30304:SF0">
    <property type="entry name" value="D-TAGATOSE-1,6-BISPHOSPHATE ALDOLASE SUBUNIT GATY-RELATED"/>
    <property type="match status" value="1"/>
</dbReference>
<evidence type="ECO:0000256" key="1">
    <source>
        <dbReference type="PIRSR" id="PIRSR001359-1"/>
    </source>
</evidence>
<reference evidence="4 5" key="1">
    <citation type="submission" date="2020-08" db="EMBL/GenBank/DDBJ databases">
        <title>Sequencing the genomes of 1000 actinobacteria strains.</title>
        <authorList>
            <person name="Klenk H.-P."/>
        </authorList>
    </citation>
    <scope>NUCLEOTIDE SEQUENCE [LARGE SCALE GENOMIC DNA]</scope>
    <source>
        <strain evidence="4 5">DSM 45507</strain>
    </source>
</reference>
<dbReference type="InterPro" id="IPR050246">
    <property type="entry name" value="Class_II_FBP_aldolase"/>
</dbReference>
<protein>
    <submittedName>
        <fullName evidence="4">Fructose-bisphosphate aldolase class II</fullName>
        <ecNumber evidence="4">4.1.2.13</ecNumber>
    </submittedName>
</protein>
<proteinExistence type="predicted"/>